<proteinExistence type="predicted"/>
<dbReference type="AlphaFoldDB" id="A0AAP0MV62"/>
<feature type="compositionally biased region" description="Basic and acidic residues" evidence="1">
    <location>
        <begin position="503"/>
        <end position="515"/>
    </location>
</feature>
<reference evidence="2 3" key="1">
    <citation type="submission" date="2024-05" db="EMBL/GenBank/DDBJ databases">
        <title>Haplotype-resolved chromosome-level genome assembly of Huyou (Citrus changshanensis).</title>
        <authorList>
            <person name="Miao C."/>
            <person name="Chen W."/>
            <person name="Wu Y."/>
            <person name="Wang L."/>
            <person name="Zhao S."/>
            <person name="Grierson D."/>
            <person name="Xu C."/>
            <person name="Chen K."/>
        </authorList>
    </citation>
    <scope>NUCLEOTIDE SEQUENCE [LARGE SCALE GENOMIC DNA]</scope>
    <source>
        <strain evidence="2">01-14</strain>
        <tissue evidence="2">Leaf</tissue>
    </source>
</reference>
<feature type="region of interest" description="Disordered" evidence="1">
    <location>
        <begin position="503"/>
        <end position="528"/>
    </location>
</feature>
<name>A0AAP0MV62_9ROSI</name>
<feature type="region of interest" description="Disordered" evidence="1">
    <location>
        <begin position="434"/>
        <end position="464"/>
    </location>
</feature>
<sequence length="632" mass="71258">MRGDYKWTPKLNLIRAEFNIPSDVTLRVWPDDHDLKSGEGLKEGEIIFSCKHFSAIRFPLHPLIHNFFYRLNLTPVQVHPNSLRILSSALVLNIIKGWDLNLSDIFNCYNVSAIKDEHGFFHLASLQKRAIVCGNPTSEKRWKEQLLIVGGNWSAPELHFQPIRTTFGRPAHPAFSKLDKKRIQFLEETVLSCTHNSSTLLKDHYLLEVSRRRIGWEGLNLDSATQAAAAIVMSSESRGATETSGSSEAAAEVAEVNSSTMRKLPTAPLPSLKKSSIKSTLNPIEILQKSFETRISEQCDPKKKRMSTLSISPACKDGDYYASDQSHKQKALYMENDPMMENWRPNLIKADGKSILKGDSIEDDPEVCLALARCIWTPRDDLKIVNATASEFSSNAPVKIMQGLYCTLGLCKKVDAYEVKIKKLESDLAKAEAKAEEADRRQYESENPALDKTGDAMQGKERADAKSAKLLKEIEEMKNKVNAYEMKIKNLQSDLVKAEAKAEEADRRRHEDEKSALANIGDAMQRKERADAKSAKLMNEIEQIKKKASETEALKKRINQLLKDKEETYKKYSNQVLEESAKSFRAGWFEALKDDAEKTYPNPDAFDVACGFTPGQYLEDDDVSSSLHLSKY</sequence>
<dbReference type="Proteomes" id="UP001428341">
    <property type="component" value="Unassembled WGS sequence"/>
</dbReference>
<dbReference type="EMBL" id="JBCGBO010000002">
    <property type="protein sequence ID" value="KAK9222561.1"/>
    <property type="molecule type" value="Genomic_DNA"/>
</dbReference>
<organism evidence="2 3">
    <name type="scientific">Citrus x changshan-huyou</name>
    <dbReference type="NCBI Taxonomy" id="2935761"/>
    <lineage>
        <taxon>Eukaryota</taxon>
        <taxon>Viridiplantae</taxon>
        <taxon>Streptophyta</taxon>
        <taxon>Embryophyta</taxon>
        <taxon>Tracheophyta</taxon>
        <taxon>Spermatophyta</taxon>
        <taxon>Magnoliopsida</taxon>
        <taxon>eudicotyledons</taxon>
        <taxon>Gunneridae</taxon>
        <taxon>Pentapetalae</taxon>
        <taxon>rosids</taxon>
        <taxon>malvids</taxon>
        <taxon>Sapindales</taxon>
        <taxon>Rutaceae</taxon>
        <taxon>Aurantioideae</taxon>
        <taxon>Citrus</taxon>
    </lineage>
</organism>
<feature type="compositionally biased region" description="Basic and acidic residues" evidence="1">
    <location>
        <begin position="452"/>
        <end position="464"/>
    </location>
</feature>
<feature type="compositionally biased region" description="Basic and acidic residues" evidence="1">
    <location>
        <begin position="434"/>
        <end position="444"/>
    </location>
</feature>
<comment type="caution">
    <text evidence="2">The sequence shown here is derived from an EMBL/GenBank/DDBJ whole genome shotgun (WGS) entry which is preliminary data.</text>
</comment>
<accession>A0AAP0MV62</accession>
<gene>
    <name evidence="2" type="ORF">WN944_010997</name>
</gene>
<keyword evidence="3" id="KW-1185">Reference proteome</keyword>
<evidence type="ECO:0000313" key="2">
    <source>
        <dbReference type="EMBL" id="KAK9222561.1"/>
    </source>
</evidence>
<protein>
    <submittedName>
        <fullName evidence="2">Uncharacterized protein</fullName>
    </submittedName>
</protein>
<evidence type="ECO:0000313" key="3">
    <source>
        <dbReference type="Proteomes" id="UP001428341"/>
    </source>
</evidence>
<evidence type="ECO:0000256" key="1">
    <source>
        <dbReference type="SAM" id="MobiDB-lite"/>
    </source>
</evidence>